<dbReference type="AlphaFoldDB" id="A0A7G8BHC3"/>
<dbReference type="RefSeq" id="WP_186742900.1">
    <property type="nucleotide sequence ID" value="NZ_CP060394.1"/>
</dbReference>
<organism evidence="12 13">
    <name type="scientific">Alloacidobacterium dinghuense</name>
    <dbReference type="NCBI Taxonomy" id="2763107"/>
    <lineage>
        <taxon>Bacteria</taxon>
        <taxon>Pseudomonadati</taxon>
        <taxon>Acidobacteriota</taxon>
        <taxon>Terriglobia</taxon>
        <taxon>Terriglobales</taxon>
        <taxon>Acidobacteriaceae</taxon>
        <taxon>Alloacidobacterium</taxon>
    </lineage>
</organism>
<proteinExistence type="inferred from homology"/>
<evidence type="ECO:0000256" key="3">
    <source>
        <dbReference type="ARBA" id="ARBA00022692"/>
    </source>
</evidence>
<dbReference type="PROSITE" id="PS51257">
    <property type="entry name" value="PROKAR_LIPOPROTEIN"/>
    <property type="match status" value="1"/>
</dbReference>
<keyword evidence="7 10" id="KW-0472">Membrane</keyword>
<dbReference type="GO" id="GO:0016020">
    <property type="term" value="C:membrane"/>
    <property type="evidence" value="ECO:0007669"/>
    <property type="project" value="UniProtKB-SubCell"/>
</dbReference>
<evidence type="ECO:0000259" key="11">
    <source>
        <dbReference type="Pfam" id="PF07884"/>
    </source>
</evidence>
<evidence type="ECO:0000256" key="4">
    <source>
        <dbReference type="ARBA" id="ARBA00022719"/>
    </source>
</evidence>
<comment type="subcellular location">
    <subcellularLocation>
        <location evidence="1">Membrane</location>
        <topology evidence="1">Multi-pass membrane protein</topology>
    </subcellularLocation>
</comment>
<dbReference type="Proteomes" id="UP000515312">
    <property type="component" value="Chromosome"/>
</dbReference>
<evidence type="ECO:0000256" key="6">
    <source>
        <dbReference type="ARBA" id="ARBA00023002"/>
    </source>
</evidence>
<keyword evidence="4" id="KW-0874">Quinone</keyword>
<dbReference type="InterPro" id="IPR038354">
    <property type="entry name" value="VKOR_sf"/>
</dbReference>
<evidence type="ECO:0000256" key="5">
    <source>
        <dbReference type="ARBA" id="ARBA00022989"/>
    </source>
</evidence>
<evidence type="ECO:0000256" key="10">
    <source>
        <dbReference type="SAM" id="Phobius"/>
    </source>
</evidence>
<keyword evidence="9" id="KW-0676">Redox-active center</keyword>
<feature type="transmembrane region" description="Helical" evidence="10">
    <location>
        <begin position="66"/>
        <end position="88"/>
    </location>
</feature>
<gene>
    <name evidence="12" type="ORF">H7849_23465</name>
</gene>
<dbReference type="CDD" id="cd10546">
    <property type="entry name" value="VKOR"/>
    <property type="match status" value="1"/>
</dbReference>
<reference evidence="12 13" key="1">
    <citation type="submission" date="2020-08" db="EMBL/GenBank/DDBJ databases">
        <title>Edaphobacter telluris sp. nov. and Acidobacterium dinghuensis sp. nov., two acidobacteria isolated from forest soil.</title>
        <authorList>
            <person name="Fu J."/>
            <person name="Qiu L."/>
        </authorList>
    </citation>
    <scope>NUCLEOTIDE SEQUENCE [LARGE SCALE GENOMIC DNA]</scope>
    <source>
        <strain evidence="12">4Y35</strain>
    </source>
</reference>
<dbReference type="InterPro" id="IPR012932">
    <property type="entry name" value="VKOR"/>
</dbReference>
<dbReference type="Pfam" id="PF07884">
    <property type="entry name" value="VKOR"/>
    <property type="match status" value="1"/>
</dbReference>
<accession>A0A7G8BHC3</accession>
<evidence type="ECO:0000256" key="7">
    <source>
        <dbReference type="ARBA" id="ARBA00023136"/>
    </source>
</evidence>
<keyword evidence="5 10" id="KW-1133">Transmembrane helix</keyword>
<sequence length="184" mass="19417">MRTASDVETKANAHQHALLLGACCSALATLVPVALYQTGVLSRLPDPPMSVFDSERITMSKAAHPLGIPDALLGLASFGATLTLAILARRHRTARPLLAAKIVLDASAAAFNAGRQVFSFGKLCSWCTGTAISVGVMAYAGRTTIHDTFSESVAIGRKTASGTYQIVEVPPIQTRVDSATIHWK</sequence>
<keyword evidence="13" id="KW-1185">Reference proteome</keyword>
<evidence type="ECO:0000313" key="13">
    <source>
        <dbReference type="Proteomes" id="UP000515312"/>
    </source>
</evidence>
<dbReference type="GO" id="GO:0048038">
    <property type="term" value="F:quinone binding"/>
    <property type="evidence" value="ECO:0007669"/>
    <property type="project" value="UniProtKB-KW"/>
</dbReference>
<evidence type="ECO:0000256" key="2">
    <source>
        <dbReference type="ARBA" id="ARBA00006214"/>
    </source>
</evidence>
<keyword evidence="8" id="KW-1015">Disulfide bond</keyword>
<name>A0A7G8BHC3_9BACT</name>
<evidence type="ECO:0000256" key="8">
    <source>
        <dbReference type="ARBA" id="ARBA00023157"/>
    </source>
</evidence>
<dbReference type="EMBL" id="CP060394">
    <property type="protein sequence ID" value="QNI31943.1"/>
    <property type="molecule type" value="Genomic_DNA"/>
</dbReference>
<keyword evidence="6" id="KW-0560">Oxidoreductase</keyword>
<dbReference type="GO" id="GO:0016491">
    <property type="term" value="F:oxidoreductase activity"/>
    <property type="evidence" value="ECO:0007669"/>
    <property type="project" value="UniProtKB-KW"/>
</dbReference>
<evidence type="ECO:0000256" key="1">
    <source>
        <dbReference type="ARBA" id="ARBA00004141"/>
    </source>
</evidence>
<dbReference type="KEGG" id="adin:H7849_23465"/>
<evidence type="ECO:0000313" key="12">
    <source>
        <dbReference type="EMBL" id="QNI31943.1"/>
    </source>
</evidence>
<protein>
    <submittedName>
        <fullName evidence="12">Vitamin K epoxide reductase family protein</fullName>
    </submittedName>
</protein>
<feature type="domain" description="Vitamin K epoxide reductase" evidence="11">
    <location>
        <begin position="19"/>
        <end position="137"/>
    </location>
</feature>
<keyword evidence="3 10" id="KW-0812">Transmembrane</keyword>
<evidence type="ECO:0000256" key="9">
    <source>
        <dbReference type="ARBA" id="ARBA00023284"/>
    </source>
</evidence>
<comment type="similarity">
    <text evidence="2">Belongs to the VKOR family.</text>
</comment>
<dbReference type="Gene3D" id="1.20.1440.130">
    <property type="entry name" value="VKOR domain"/>
    <property type="match status" value="1"/>
</dbReference>